<proteinExistence type="predicted"/>
<keyword evidence="2" id="KW-1185">Reference proteome</keyword>
<dbReference type="Proteomes" id="UP000030230">
    <property type="component" value="Segment"/>
</dbReference>
<dbReference type="GeneID" id="23679307"/>
<evidence type="ECO:0000313" key="1">
    <source>
        <dbReference type="EMBL" id="CEF89243.1"/>
    </source>
</evidence>
<evidence type="ECO:0000313" key="2">
    <source>
        <dbReference type="Proteomes" id="UP000030230"/>
    </source>
</evidence>
<name>A0A0A1IU84_9CAUD</name>
<dbReference type="KEGG" id="vg:23679307"/>
<protein>
    <submittedName>
        <fullName evidence="1">Uncharacterized protein</fullName>
    </submittedName>
</protein>
<reference evidence="2" key="1">
    <citation type="journal article" date="2015" name="PLoS ONE">
        <title>Investigation of a Large Collection of Pseudomonas aeruginosa Bacteriophages Collected from a Single Environmental Source in Abidjan, Cote d'Ivoire.</title>
        <authorList>
            <person name="Essoh C."/>
            <person name="Latino L."/>
            <person name="Midoux C."/>
            <person name="Blouin Y."/>
            <person name="Loukou G."/>
            <person name="Nguetta S.P."/>
            <person name="Lathro S."/>
            <person name="Cablanmian A."/>
            <person name="Kouassi A.K."/>
            <person name="Vergnaud G."/>
            <person name="Pourcel C."/>
        </authorList>
    </citation>
    <scope>NUCLEOTIDE SEQUENCE [LARGE SCALE GENOMIC DNA]</scope>
</reference>
<sequence length="47" mass="5425">MQAWNVFLNGQLIDTVFFDVMADTEEVRKSLINHDGYHSDIVVKEAQ</sequence>
<accession>A0A0A1IU84</accession>
<dbReference type="RefSeq" id="YP_009124534.1">
    <property type="nucleotide sequence ID" value="NC_026587.1"/>
</dbReference>
<organism evidence="1 2">
    <name type="scientific">Pseudomonas phage vB_PaeM_PAO1_Ab03</name>
    <dbReference type="NCBI Taxonomy" id="1548901"/>
    <lineage>
        <taxon>Viruses</taxon>
        <taxon>Duplodnaviria</taxon>
        <taxon>Heunggongvirae</taxon>
        <taxon>Uroviricota</taxon>
        <taxon>Caudoviricetes</taxon>
        <taxon>Vandenendeviridae</taxon>
        <taxon>Nankokuvirus</taxon>
        <taxon>Nankokuvirus Ab03</taxon>
    </lineage>
</organism>
<gene>
    <name evidence="1" type="primary">ORF138</name>
</gene>
<dbReference type="EMBL" id="LN610573">
    <property type="protein sequence ID" value="CEF89243.1"/>
    <property type="molecule type" value="Genomic_DNA"/>
</dbReference>
<dbReference type="OrthoDB" id="26003at10239"/>